<name>A0ABW7FQJ8_9BURK</name>
<feature type="non-terminal residue" evidence="1">
    <location>
        <position position="60"/>
    </location>
</feature>
<dbReference type="EMBL" id="JBIGHW010000092">
    <property type="protein sequence ID" value="MFG6443629.1"/>
    <property type="molecule type" value="Genomic_DNA"/>
</dbReference>
<gene>
    <name evidence="1" type="ORF">ACG0Z3_23385</name>
</gene>
<protein>
    <recommendedName>
        <fullName evidence="3">Group II intron reverse transcriptase/maturase</fullName>
    </recommendedName>
</protein>
<evidence type="ECO:0000313" key="2">
    <source>
        <dbReference type="Proteomes" id="UP001606301"/>
    </source>
</evidence>
<sequence length="60" mass="6846">MYDHVCRADILHEAWKRVRRNKGAAGADRVTIGEVEQYGVRRFLEELGEVLRAGEYGAQV</sequence>
<organism evidence="1 2">
    <name type="scientific">Pelomonas margarita</name>
    <dbReference type="NCBI Taxonomy" id="3299031"/>
    <lineage>
        <taxon>Bacteria</taxon>
        <taxon>Pseudomonadati</taxon>
        <taxon>Pseudomonadota</taxon>
        <taxon>Betaproteobacteria</taxon>
        <taxon>Burkholderiales</taxon>
        <taxon>Sphaerotilaceae</taxon>
        <taxon>Roseateles</taxon>
    </lineage>
</organism>
<evidence type="ECO:0000313" key="1">
    <source>
        <dbReference type="EMBL" id="MFG6443629.1"/>
    </source>
</evidence>
<keyword evidence="2" id="KW-1185">Reference proteome</keyword>
<dbReference type="Proteomes" id="UP001606301">
    <property type="component" value="Unassembled WGS sequence"/>
</dbReference>
<comment type="caution">
    <text evidence="1">The sequence shown here is derived from an EMBL/GenBank/DDBJ whole genome shotgun (WGS) entry which is preliminary data.</text>
</comment>
<reference evidence="1 2" key="1">
    <citation type="submission" date="2024-08" db="EMBL/GenBank/DDBJ databases">
        <authorList>
            <person name="Lu H."/>
        </authorList>
    </citation>
    <scope>NUCLEOTIDE SEQUENCE [LARGE SCALE GENOMIC DNA]</scope>
    <source>
        <strain evidence="1 2">LKC17W</strain>
    </source>
</reference>
<proteinExistence type="predicted"/>
<accession>A0ABW7FQJ8</accession>
<evidence type="ECO:0008006" key="3">
    <source>
        <dbReference type="Google" id="ProtNLM"/>
    </source>
</evidence>